<dbReference type="Pfam" id="PF13883">
    <property type="entry name" value="CREG_beta-barrel"/>
    <property type="match status" value="1"/>
</dbReference>
<dbReference type="AlphaFoldDB" id="A0A1V2L8D2"/>
<keyword evidence="2" id="KW-0732">Signal</keyword>
<evidence type="ECO:0000256" key="2">
    <source>
        <dbReference type="SAM" id="SignalP"/>
    </source>
</evidence>
<name>A0A1V2L8D2_CYBFA</name>
<feature type="domain" description="SHOCT" evidence="3">
    <location>
        <begin position="403"/>
        <end position="424"/>
    </location>
</feature>
<evidence type="ECO:0000256" key="1">
    <source>
        <dbReference type="SAM" id="MobiDB-lite"/>
    </source>
</evidence>
<dbReference type="SUPFAM" id="SSF50475">
    <property type="entry name" value="FMN-binding split barrel"/>
    <property type="match status" value="1"/>
</dbReference>
<dbReference type="InterPro" id="IPR012349">
    <property type="entry name" value="Split_barrel_FMN-bd"/>
</dbReference>
<evidence type="ECO:0000259" key="3">
    <source>
        <dbReference type="Pfam" id="PF09851"/>
    </source>
</evidence>
<sequence length="478" mass="54070">MKFSTLVTIAAALVAADAFSPETFKAPTVDDAAAIARTLINRESLANVNTIYQEGEDQGLPASFVEYYADCGDGNPVLLAIDMATSFKNLNKGSPATLSVRVGDHALDEIVNPHYPGSRPHSIAGSPRINLRGKFVEVSEEEAPELEKCFLKKHKDAAWWLPGNPIHSSHWVKFEVDGAYFLGGFGDTGYIGKIPSDLYSNAPLLDEKPHEPKTKHHKKPKDEKFKSKHHKGTENHSFVERITFFEKQTIEKIQNQITILKNALNSETIPDDAVLTLEDYNHSIKDFIKSQFNKRDVEEVNEVNLKSLTKENISLMIDNLEELSTKISEYSSSLIQKLEAEKPEKAYPKSDHPWDLRRKLDAGEITQEEFQAAKAEIYKNKKAHKGDVFANGNRPKSDHPWDLRDKLDRGEITQEEFQAAKAEIYKNKKAHHNSEKLHDKFRVKELRAKAHKGGKSAPHKEESVFQSVLDYFFKPSRQ</sequence>
<comment type="caution">
    <text evidence="5">The sequence shown here is derived from an EMBL/GenBank/DDBJ whole genome shotgun (WGS) entry which is preliminary data.</text>
</comment>
<feature type="domain" description="CREG-like beta-barrel" evidence="4">
    <location>
        <begin position="27"/>
        <end position="200"/>
    </location>
</feature>
<protein>
    <submittedName>
        <fullName evidence="5">Uncharacterized protein</fullName>
    </submittedName>
</protein>
<feature type="region of interest" description="Disordered" evidence="1">
    <location>
        <begin position="202"/>
        <end position="233"/>
    </location>
</feature>
<dbReference type="InterPro" id="IPR055343">
    <property type="entry name" value="CREG_beta-barrel"/>
</dbReference>
<feature type="chain" id="PRO_5012662990" evidence="2">
    <location>
        <begin position="19"/>
        <end position="478"/>
    </location>
</feature>
<evidence type="ECO:0000259" key="4">
    <source>
        <dbReference type="Pfam" id="PF13883"/>
    </source>
</evidence>
<dbReference type="PANTHER" id="PTHR37273">
    <property type="entry name" value="CHROMOSOME 8, WHOLE GENOME SHOTGUN SEQUENCE"/>
    <property type="match status" value="1"/>
</dbReference>
<dbReference type="STRING" id="36022.A0A1V2L8D2"/>
<evidence type="ECO:0000313" key="6">
    <source>
        <dbReference type="Proteomes" id="UP000189513"/>
    </source>
</evidence>
<dbReference type="InterPro" id="IPR018649">
    <property type="entry name" value="SHOCT"/>
</dbReference>
<dbReference type="PANTHER" id="PTHR37273:SF1">
    <property type="entry name" value="ADL397C-AP"/>
    <property type="match status" value="1"/>
</dbReference>
<dbReference type="Pfam" id="PF09851">
    <property type="entry name" value="SHOCT"/>
    <property type="match status" value="2"/>
</dbReference>
<keyword evidence="6" id="KW-1185">Reference proteome</keyword>
<proteinExistence type="predicted"/>
<evidence type="ECO:0000313" key="5">
    <source>
        <dbReference type="EMBL" id="ONH68159.1"/>
    </source>
</evidence>
<accession>A0A1V2L8D2</accession>
<dbReference type="Proteomes" id="UP000189513">
    <property type="component" value="Unassembled WGS sequence"/>
</dbReference>
<gene>
    <name evidence="5" type="ORF">BON22_1828</name>
</gene>
<dbReference type="VEuPathDB" id="FungiDB:BON22_1828"/>
<feature type="signal peptide" evidence="2">
    <location>
        <begin position="1"/>
        <end position="18"/>
    </location>
</feature>
<dbReference type="Gene3D" id="2.30.110.10">
    <property type="entry name" value="Electron Transport, Fmn-binding Protein, Chain A"/>
    <property type="match status" value="1"/>
</dbReference>
<dbReference type="EMBL" id="MPUK01000003">
    <property type="protein sequence ID" value="ONH68159.1"/>
    <property type="molecule type" value="Genomic_DNA"/>
</dbReference>
<organism evidence="5 6">
    <name type="scientific">Cyberlindnera fabianii</name>
    <name type="common">Yeast</name>
    <name type="synonym">Hansenula fabianii</name>
    <dbReference type="NCBI Taxonomy" id="36022"/>
    <lineage>
        <taxon>Eukaryota</taxon>
        <taxon>Fungi</taxon>
        <taxon>Dikarya</taxon>
        <taxon>Ascomycota</taxon>
        <taxon>Saccharomycotina</taxon>
        <taxon>Saccharomycetes</taxon>
        <taxon>Phaffomycetales</taxon>
        <taxon>Phaffomycetaceae</taxon>
        <taxon>Cyberlindnera</taxon>
    </lineage>
</organism>
<reference evidence="6" key="1">
    <citation type="journal article" date="2017" name="Genome Announc.">
        <title>Genome sequences of Cyberlindnera fabianii 65, Pichia kudriavzevii 129, and Saccharomyces cerevisiae 131 isolated from fermented masau fruits in Zimbabwe.</title>
        <authorList>
            <person name="van Rijswijck I.M.H."/>
            <person name="Derks M.F.L."/>
            <person name="Abee T."/>
            <person name="de Ridder D."/>
            <person name="Smid E.J."/>
        </authorList>
    </citation>
    <scope>NUCLEOTIDE SEQUENCE [LARGE SCALE GENOMIC DNA]</scope>
    <source>
        <strain evidence="6">65</strain>
    </source>
</reference>
<feature type="domain" description="SHOCT" evidence="3">
    <location>
        <begin position="356"/>
        <end position="377"/>
    </location>
</feature>